<proteinExistence type="predicted"/>
<protein>
    <submittedName>
        <fullName evidence="1">Alpha/beta hydrolase</fullName>
    </submittedName>
</protein>
<accession>A0ABV5WX03</accession>
<dbReference type="PANTHER" id="PTHR48098">
    <property type="entry name" value="ENTEROCHELIN ESTERASE-RELATED"/>
    <property type="match status" value="1"/>
</dbReference>
<name>A0ABV5WX03_9LACO</name>
<keyword evidence="1" id="KW-0378">Hydrolase</keyword>
<dbReference type="Proteomes" id="UP001589691">
    <property type="component" value="Unassembled WGS sequence"/>
</dbReference>
<organism evidence="1 2">
    <name type="scientific">Lactiplantibacillus modestisalitolerans</name>
    <dbReference type="NCBI Taxonomy" id="1457219"/>
    <lineage>
        <taxon>Bacteria</taxon>
        <taxon>Bacillati</taxon>
        <taxon>Bacillota</taxon>
        <taxon>Bacilli</taxon>
        <taxon>Lactobacillales</taxon>
        <taxon>Lactobacillaceae</taxon>
        <taxon>Lactiplantibacillus</taxon>
    </lineage>
</organism>
<comment type="caution">
    <text evidence="1">The sequence shown here is derived from an EMBL/GenBank/DDBJ whole genome shotgun (WGS) entry which is preliminary data.</text>
</comment>
<gene>
    <name evidence="1" type="ORF">ACFFLI_09205</name>
</gene>
<sequence>MERMSVHHNNFYSNVLRQPTQVEVILPEPRGLDGQIPARYVRGPQPLPTVWLLHGLGGDALSWLRRSTIESLADQYRVAVVMPQTGRGFYTDMVHGLDYWTYLTTELPQRMRYVFPLSADPQENYVMGQSMGGYGALRWALTMPEQFAAVAALSPVTDLARFRQEQVKLIPDFDLNFNPQHLTATAADVRWLLKQVPATSALRVLVATGTRDFLGPMIREWRPELESQLGARFTYQEQSGWHDWRLWNEQLPSAMHWLVRGRWARV</sequence>
<keyword evidence="2" id="KW-1185">Reference proteome</keyword>
<dbReference type="PANTHER" id="PTHR48098:SF1">
    <property type="entry name" value="DIACYLGLYCEROL ACYLTRANSFERASE_MYCOLYLTRANSFERASE AG85A"/>
    <property type="match status" value="1"/>
</dbReference>
<evidence type="ECO:0000313" key="2">
    <source>
        <dbReference type="Proteomes" id="UP001589691"/>
    </source>
</evidence>
<dbReference type="GO" id="GO:0016787">
    <property type="term" value="F:hydrolase activity"/>
    <property type="evidence" value="ECO:0007669"/>
    <property type="project" value="UniProtKB-KW"/>
</dbReference>
<dbReference type="Gene3D" id="3.40.50.1820">
    <property type="entry name" value="alpha/beta hydrolase"/>
    <property type="match status" value="1"/>
</dbReference>
<dbReference type="EMBL" id="JBHLZY010000024">
    <property type="protein sequence ID" value="MFB9770036.1"/>
    <property type="molecule type" value="Genomic_DNA"/>
</dbReference>
<dbReference type="InterPro" id="IPR050583">
    <property type="entry name" value="Mycobacterial_A85_antigen"/>
</dbReference>
<dbReference type="SUPFAM" id="SSF53474">
    <property type="entry name" value="alpha/beta-Hydrolases"/>
    <property type="match status" value="1"/>
</dbReference>
<dbReference type="InterPro" id="IPR000801">
    <property type="entry name" value="Esterase-like"/>
</dbReference>
<dbReference type="InterPro" id="IPR029058">
    <property type="entry name" value="AB_hydrolase_fold"/>
</dbReference>
<reference evidence="1 2" key="1">
    <citation type="submission" date="2024-09" db="EMBL/GenBank/DDBJ databases">
        <authorList>
            <person name="Sun Q."/>
            <person name="Mori K."/>
        </authorList>
    </citation>
    <scope>NUCLEOTIDE SEQUENCE [LARGE SCALE GENOMIC DNA]</scope>
    <source>
        <strain evidence="1 2">TBRC 4576</strain>
    </source>
</reference>
<dbReference type="Pfam" id="PF00756">
    <property type="entry name" value="Esterase"/>
    <property type="match status" value="1"/>
</dbReference>
<evidence type="ECO:0000313" key="1">
    <source>
        <dbReference type="EMBL" id="MFB9770036.1"/>
    </source>
</evidence>
<dbReference type="RefSeq" id="WP_225424388.1">
    <property type="nucleotide sequence ID" value="NZ_BJEA01000009.1"/>
</dbReference>